<dbReference type="InterPro" id="IPR011256">
    <property type="entry name" value="Reg_factor_effector_dom_sf"/>
</dbReference>
<dbReference type="AlphaFoldDB" id="A0A4Y8SL73"/>
<keyword evidence="3" id="KW-1185">Reference proteome</keyword>
<dbReference type="EMBL" id="SOZE01000004">
    <property type="protein sequence ID" value="TFF39156.1"/>
    <property type="molecule type" value="Genomic_DNA"/>
</dbReference>
<protein>
    <submittedName>
        <fullName evidence="2">AraC family transcriptional regulator</fullName>
    </submittedName>
</protein>
<reference evidence="2 3" key="1">
    <citation type="journal article" date="2017" name="Int. J. Syst. Evol. Microbiol.">
        <title>Mucilaginibacterpsychrotolerans sp. nov., isolated from peatlands.</title>
        <authorList>
            <person name="Deng Y."/>
            <person name="Shen L."/>
            <person name="Xu B."/>
            <person name="Liu Y."/>
            <person name="Gu Z."/>
            <person name="Liu H."/>
            <person name="Zhou Y."/>
        </authorList>
    </citation>
    <scope>NUCLEOTIDE SEQUENCE [LARGE SCALE GENOMIC DNA]</scope>
    <source>
        <strain evidence="2 3">NH7-4</strain>
    </source>
</reference>
<dbReference type="OrthoDB" id="8560232at2"/>
<dbReference type="PANTHER" id="PTHR36444:SF2">
    <property type="entry name" value="TRANSCRIPTIONAL REGULATOR PROTEIN YOBU-RELATED"/>
    <property type="match status" value="1"/>
</dbReference>
<dbReference type="Gene3D" id="3.20.80.10">
    <property type="entry name" value="Regulatory factor, effector binding domain"/>
    <property type="match status" value="1"/>
</dbReference>
<sequence>MQPRFETLPAKLFCGIRMSMSYVDNKTGQLWRRFMLRRMEISQAIGTELYSMEVYPATFFENFNPEAIFEKWAAVEVAEPNDAPADMEILNIPAGLYAVFTHYGPAANGPETYRYIFTEWLPASGYRVAHRPHFAVMGEKYKSDSADSEEEIWIPICK</sequence>
<feature type="domain" description="AraC effector-binding" evidence="1">
    <location>
        <begin position="1"/>
        <end position="157"/>
    </location>
</feature>
<dbReference type="InterPro" id="IPR010499">
    <property type="entry name" value="AraC_E-bd"/>
</dbReference>
<organism evidence="2 3">
    <name type="scientific">Mucilaginibacter psychrotolerans</name>
    <dbReference type="NCBI Taxonomy" id="1524096"/>
    <lineage>
        <taxon>Bacteria</taxon>
        <taxon>Pseudomonadati</taxon>
        <taxon>Bacteroidota</taxon>
        <taxon>Sphingobacteriia</taxon>
        <taxon>Sphingobacteriales</taxon>
        <taxon>Sphingobacteriaceae</taxon>
        <taxon>Mucilaginibacter</taxon>
    </lineage>
</organism>
<dbReference type="SUPFAM" id="SSF55136">
    <property type="entry name" value="Probable bacterial effector-binding domain"/>
    <property type="match status" value="1"/>
</dbReference>
<gene>
    <name evidence="2" type="ORF">E2R66_05915</name>
</gene>
<dbReference type="InterPro" id="IPR053182">
    <property type="entry name" value="YobU-like_regulator"/>
</dbReference>
<dbReference type="SMART" id="SM00871">
    <property type="entry name" value="AraC_E_bind"/>
    <property type="match status" value="1"/>
</dbReference>
<name>A0A4Y8SL73_9SPHI</name>
<evidence type="ECO:0000259" key="1">
    <source>
        <dbReference type="SMART" id="SM00871"/>
    </source>
</evidence>
<dbReference type="PANTHER" id="PTHR36444">
    <property type="entry name" value="TRANSCRIPTIONAL REGULATOR PROTEIN YOBU-RELATED"/>
    <property type="match status" value="1"/>
</dbReference>
<proteinExistence type="predicted"/>
<dbReference type="Proteomes" id="UP000297540">
    <property type="component" value="Unassembled WGS sequence"/>
</dbReference>
<dbReference type="RefSeq" id="WP_133227885.1">
    <property type="nucleotide sequence ID" value="NZ_SOZE01000004.1"/>
</dbReference>
<accession>A0A4Y8SL73</accession>
<comment type="caution">
    <text evidence="2">The sequence shown here is derived from an EMBL/GenBank/DDBJ whole genome shotgun (WGS) entry which is preliminary data.</text>
</comment>
<evidence type="ECO:0000313" key="2">
    <source>
        <dbReference type="EMBL" id="TFF39156.1"/>
    </source>
</evidence>
<evidence type="ECO:0000313" key="3">
    <source>
        <dbReference type="Proteomes" id="UP000297540"/>
    </source>
</evidence>
<dbReference type="Pfam" id="PF06445">
    <property type="entry name" value="GyrI-like"/>
    <property type="match status" value="1"/>
</dbReference>
<dbReference type="InterPro" id="IPR029442">
    <property type="entry name" value="GyrI-like"/>
</dbReference>